<keyword evidence="3" id="KW-0547">Nucleotide-binding</keyword>
<dbReference type="PANTHER" id="PTHR43085:SF49">
    <property type="entry name" value="5-DEHYDRO-2-DEOXYGLUCONOKINASE"/>
    <property type="match status" value="1"/>
</dbReference>
<feature type="domain" description="Carbohydrate kinase PfkB" evidence="6">
    <location>
        <begin position="12"/>
        <end position="327"/>
    </location>
</feature>
<evidence type="ECO:0000313" key="8">
    <source>
        <dbReference type="EMBL" id="MDY0873681.1"/>
    </source>
</evidence>
<keyword evidence="4" id="KW-0418">Kinase</keyword>
<feature type="domain" description="DUF2090" evidence="7">
    <location>
        <begin position="330"/>
        <end position="636"/>
    </location>
</feature>
<evidence type="ECO:0000256" key="5">
    <source>
        <dbReference type="ARBA" id="ARBA00022840"/>
    </source>
</evidence>
<keyword evidence="2 8" id="KW-0808">Transferase</keyword>
<dbReference type="Gene3D" id="3.40.1190.20">
    <property type="match status" value="1"/>
</dbReference>
<evidence type="ECO:0000256" key="4">
    <source>
        <dbReference type="ARBA" id="ARBA00022777"/>
    </source>
</evidence>
<name>A0ABU5E297_9PROT</name>
<dbReference type="InterPro" id="IPR002173">
    <property type="entry name" value="Carboh/pur_kinase_PfkB_CS"/>
</dbReference>
<dbReference type="NCBIfam" id="TIGR04382">
    <property type="entry name" value="myo_inos_iolC_N"/>
    <property type="match status" value="1"/>
</dbReference>
<proteinExistence type="inferred from homology"/>
<evidence type="ECO:0000313" key="9">
    <source>
        <dbReference type="Proteomes" id="UP001271769"/>
    </source>
</evidence>
<evidence type="ECO:0000259" key="7">
    <source>
        <dbReference type="Pfam" id="PF09863"/>
    </source>
</evidence>
<dbReference type="InterPro" id="IPR023314">
    <property type="entry name" value="Myo_inos_IolC-like_sf"/>
</dbReference>
<dbReference type="EMBL" id="JAXCLX010000003">
    <property type="protein sequence ID" value="MDY0873681.1"/>
    <property type="molecule type" value="Genomic_DNA"/>
</dbReference>
<dbReference type="EC" id="2.7.1.92" evidence="8"/>
<gene>
    <name evidence="8" type="primary">iolC</name>
    <name evidence="8" type="ORF">SMD31_17200</name>
</gene>
<dbReference type="SUPFAM" id="SSF53613">
    <property type="entry name" value="Ribokinase-like"/>
    <property type="match status" value="1"/>
</dbReference>
<reference evidence="8 9" key="1">
    <citation type="journal article" date="2013" name="Antonie Van Leeuwenhoek">
        <title>Dongia rigui sp. nov., isolated from freshwater of a large wetland in Korea.</title>
        <authorList>
            <person name="Baik K.S."/>
            <person name="Hwang Y.M."/>
            <person name="Choi J.S."/>
            <person name="Kwon J."/>
            <person name="Seong C.N."/>
        </authorList>
    </citation>
    <scope>NUCLEOTIDE SEQUENCE [LARGE SCALE GENOMIC DNA]</scope>
    <source>
        <strain evidence="8 9">04SU4-P</strain>
    </source>
</reference>
<evidence type="ECO:0000256" key="1">
    <source>
        <dbReference type="ARBA" id="ARBA00010688"/>
    </source>
</evidence>
<protein>
    <submittedName>
        <fullName evidence="8">5-dehydro-2-deoxygluconokinase</fullName>
        <ecNumber evidence="8">2.7.1.92</ecNumber>
    </submittedName>
</protein>
<evidence type="ECO:0000259" key="6">
    <source>
        <dbReference type="Pfam" id="PF00294"/>
    </source>
</evidence>
<evidence type="ECO:0000256" key="2">
    <source>
        <dbReference type="ARBA" id="ARBA00022679"/>
    </source>
</evidence>
<dbReference type="InterPro" id="IPR011611">
    <property type="entry name" value="PfkB_dom"/>
</dbReference>
<keyword evidence="5" id="KW-0067">ATP-binding</keyword>
<comment type="similarity">
    <text evidence="1">Belongs to the carbohydrate kinase PfkB family.</text>
</comment>
<dbReference type="Gene3D" id="2.20.150.10">
    <property type="entry name" value="putative 5-dehydro-2- deoxygluconokinase"/>
    <property type="match status" value="1"/>
</dbReference>
<dbReference type="Gene3D" id="3.20.20.70">
    <property type="entry name" value="Aldolase class I"/>
    <property type="match status" value="1"/>
</dbReference>
<dbReference type="InterPro" id="IPR013785">
    <property type="entry name" value="Aldolase_TIM"/>
</dbReference>
<dbReference type="Pfam" id="PF09863">
    <property type="entry name" value="DUF2090"/>
    <property type="match status" value="1"/>
</dbReference>
<comment type="caution">
    <text evidence="8">The sequence shown here is derived from an EMBL/GenBank/DDBJ whole genome shotgun (WGS) entry which is preliminary data.</text>
</comment>
<dbReference type="Pfam" id="PF00294">
    <property type="entry name" value="PfkB"/>
    <property type="match status" value="1"/>
</dbReference>
<keyword evidence="9" id="KW-1185">Reference proteome</keyword>
<accession>A0ABU5E297</accession>
<dbReference type="PROSITE" id="PS00584">
    <property type="entry name" value="PFKB_KINASES_2"/>
    <property type="match status" value="1"/>
</dbReference>
<evidence type="ECO:0000256" key="3">
    <source>
        <dbReference type="ARBA" id="ARBA00022741"/>
    </source>
</evidence>
<dbReference type="InterPro" id="IPR029056">
    <property type="entry name" value="Ribokinase-like"/>
</dbReference>
<dbReference type="GO" id="GO:0047590">
    <property type="term" value="F:5-dehydro-2-deoxygluconokinase activity"/>
    <property type="evidence" value="ECO:0007669"/>
    <property type="project" value="UniProtKB-EC"/>
</dbReference>
<organism evidence="8 9">
    <name type="scientific">Dongia rigui</name>
    <dbReference type="NCBI Taxonomy" id="940149"/>
    <lineage>
        <taxon>Bacteria</taxon>
        <taxon>Pseudomonadati</taxon>
        <taxon>Pseudomonadota</taxon>
        <taxon>Alphaproteobacteria</taxon>
        <taxon>Rhodospirillales</taxon>
        <taxon>Dongiaceae</taxon>
        <taxon>Dongia</taxon>
    </lineage>
</organism>
<dbReference type="InterPro" id="IPR050306">
    <property type="entry name" value="PfkB_Carbo_kinase"/>
</dbReference>
<sequence length="644" mass="69904">MKFPPKSDRKLDVISIGRSSVDLYGQQAGGRLEDMASFAKYIGGCPTNIAVGAARLGLASAVITRVGDEHMGRFIREQLTAEGVDTRGVATDPTRLTALVILGIRDKEHFPLIFYRENCADMALEAEHIDPAFINEARAVLVTGTHLSKPNLAAASKRAMQIARANKAVTILDIDYRPVLWGIGGHGTGEIRFVDNRAVTTHLQSILPDCDIVVGTEEEVHIAGGSTDTLTALRNIRAKTPALIVMKRGPLGCVAYPDAIPAQIEGALVDTGFPVEVYNVLGAGDGFMSGLLRGLLGGETLENAMRMANACGALVVSRHGCAPASPTWRELKHFLEQGSKEHALRKDAALNDLHWATTRRHLSPEICALAFDHRVQLERLAKQVGAAQARIPVLKRLIYDAADKAFGADPAFGIILDDRFGGDVLAHATGRGHWIARPVELPEHIPLVFEGGRDIGGTLREWPVEHTVKCLVYQKPADGPEITAPQEDRLLALFAACRQSGHELLLEIIPDKTNPGDGQTVAAMIRRYYELGLKPDWWKLAAPDDQAGWNAISDIVRARDPDCRGVLLLGLDAPEPDLVRTLTAAATQPICKGFAIGRSVFSQPAEAWLQDRLSDSEFVTEVASRYRRLIDVWRGARSGHSAVA</sequence>
<dbReference type="InterPro" id="IPR018659">
    <property type="entry name" value="DUF2090"/>
</dbReference>
<dbReference type="Proteomes" id="UP001271769">
    <property type="component" value="Unassembled WGS sequence"/>
</dbReference>
<dbReference type="PANTHER" id="PTHR43085">
    <property type="entry name" value="HEXOKINASE FAMILY MEMBER"/>
    <property type="match status" value="1"/>
</dbReference>
<dbReference type="RefSeq" id="WP_320502155.1">
    <property type="nucleotide sequence ID" value="NZ_JAXCLX010000003.1"/>
</dbReference>
<dbReference type="CDD" id="cd01166">
    <property type="entry name" value="KdgK"/>
    <property type="match status" value="1"/>
</dbReference>
<dbReference type="InterPro" id="IPR030830">
    <property type="entry name" value="Myo_inos_IolC"/>
</dbReference>